<gene>
    <name evidence="2" type="ORF">EEDITHA_LOCUS19486</name>
</gene>
<reference evidence="2" key="1">
    <citation type="submission" date="2022-03" db="EMBL/GenBank/DDBJ databases">
        <authorList>
            <person name="Tunstrom K."/>
        </authorList>
    </citation>
    <scope>NUCLEOTIDE SEQUENCE</scope>
</reference>
<keyword evidence="1" id="KW-0812">Transmembrane</keyword>
<keyword evidence="1" id="KW-1133">Transmembrane helix</keyword>
<keyword evidence="1" id="KW-0472">Membrane</keyword>
<comment type="caution">
    <text evidence="2">The sequence shown here is derived from an EMBL/GenBank/DDBJ whole genome shotgun (WGS) entry which is preliminary data.</text>
</comment>
<evidence type="ECO:0000256" key="1">
    <source>
        <dbReference type="SAM" id="Phobius"/>
    </source>
</evidence>
<dbReference type="EMBL" id="CAKOGL010000028">
    <property type="protein sequence ID" value="CAH2105193.1"/>
    <property type="molecule type" value="Genomic_DNA"/>
</dbReference>
<protein>
    <submittedName>
        <fullName evidence="2">Uncharacterized protein</fullName>
    </submittedName>
</protein>
<evidence type="ECO:0000313" key="2">
    <source>
        <dbReference type="EMBL" id="CAH2105193.1"/>
    </source>
</evidence>
<proteinExistence type="predicted"/>
<name>A0AAU9V0Z4_EUPED</name>
<sequence>MWLEFPESDTMKSYNSIKMKYVAFSLMFCICVYGIDEFKGKELGSSLINCVDDTDCLMFCSWLCHTPRVGKCEENRCLCRALPQEAVGLPYTKQEVNPSEGVRCHKTWED</sequence>
<evidence type="ECO:0000313" key="3">
    <source>
        <dbReference type="Proteomes" id="UP001153954"/>
    </source>
</evidence>
<dbReference type="AlphaFoldDB" id="A0AAU9V0Z4"/>
<feature type="transmembrane region" description="Helical" evidence="1">
    <location>
        <begin position="20"/>
        <end position="36"/>
    </location>
</feature>
<keyword evidence="3" id="KW-1185">Reference proteome</keyword>
<organism evidence="2 3">
    <name type="scientific">Euphydryas editha</name>
    <name type="common">Edith's checkerspot</name>
    <dbReference type="NCBI Taxonomy" id="104508"/>
    <lineage>
        <taxon>Eukaryota</taxon>
        <taxon>Metazoa</taxon>
        <taxon>Ecdysozoa</taxon>
        <taxon>Arthropoda</taxon>
        <taxon>Hexapoda</taxon>
        <taxon>Insecta</taxon>
        <taxon>Pterygota</taxon>
        <taxon>Neoptera</taxon>
        <taxon>Endopterygota</taxon>
        <taxon>Lepidoptera</taxon>
        <taxon>Glossata</taxon>
        <taxon>Ditrysia</taxon>
        <taxon>Papilionoidea</taxon>
        <taxon>Nymphalidae</taxon>
        <taxon>Nymphalinae</taxon>
        <taxon>Euphydryas</taxon>
    </lineage>
</organism>
<accession>A0AAU9V0Z4</accession>
<dbReference type="Proteomes" id="UP001153954">
    <property type="component" value="Unassembled WGS sequence"/>
</dbReference>